<dbReference type="InterPro" id="IPR018961">
    <property type="entry name" value="DnaJ_homolog_subfam-C_membr-28"/>
</dbReference>
<organism evidence="2 3">
    <name type="scientific">Cerasibacillus terrae</name>
    <dbReference type="NCBI Taxonomy" id="2498845"/>
    <lineage>
        <taxon>Bacteria</taxon>
        <taxon>Bacillati</taxon>
        <taxon>Bacillota</taxon>
        <taxon>Bacilli</taxon>
        <taxon>Bacillales</taxon>
        <taxon>Bacillaceae</taxon>
        <taxon>Cerasibacillus</taxon>
    </lineage>
</organism>
<comment type="caution">
    <text evidence="2">The sequence shown here is derived from an EMBL/GenBank/DDBJ whole genome shotgun (WGS) entry which is preliminary data.</text>
</comment>
<keyword evidence="3" id="KW-1185">Reference proteome</keyword>
<gene>
    <name evidence="2" type="ORF">FHP05_09420</name>
</gene>
<dbReference type="Proteomes" id="UP000321574">
    <property type="component" value="Unassembled WGS sequence"/>
</dbReference>
<dbReference type="AlphaFoldDB" id="A0A5C8NTW4"/>
<accession>A0A5C8NTW4</accession>
<dbReference type="PANTHER" id="PTHR39158">
    <property type="entry name" value="OS08G0560600 PROTEIN"/>
    <property type="match status" value="1"/>
</dbReference>
<dbReference type="RefSeq" id="WP_147667399.1">
    <property type="nucleotide sequence ID" value="NZ_VDUW01000005.1"/>
</dbReference>
<proteinExistence type="predicted"/>
<dbReference type="EMBL" id="VDUW01000005">
    <property type="protein sequence ID" value="TXL64525.1"/>
    <property type="molecule type" value="Genomic_DNA"/>
</dbReference>
<evidence type="ECO:0000313" key="3">
    <source>
        <dbReference type="Proteomes" id="UP000321574"/>
    </source>
</evidence>
<sequence length="127" mass="14945">MGENVLSKKRYEIDEKLEYKDHLSEIIEQAEKDGHFDDLPGKGKPLELGRQASNPYEAQLYKTMKDNHVLPRWIELGKEIDHLKEVISTYTDKIKKRKAIKEINKKIKEYNYICPPSLQKMKVSLDE</sequence>
<protein>
    <submittedName>
        <fullName evidence="2">DUF1992 domain-containing protein</fullName>
    </submittedName>
</protein>
<dbReference type="OrthoDB" id="9798476at2"/>
<evidence type="ECO:0000313" key="2">
    <source>
        <dbReference type="EMBL" id="TXL64525.1"/>
    </source>
</evidence>
<dbReference type="Pfam" id="PF09350">
    <property type="entry name" value="DJC28_CD"/>
    <property type="match status" value="1"/>
</dbReference>
<dbReference type="PANTHER" id="PTHR39158:SF1">
    <property type="entry name" value="DNAJ HOMOLOG SUBFAMILY C MEMBER 28"/>
    <property type="match status" value="1"/>
</dbReference>
<feature type="domain" description="DnaJ homologue subfamily C member 28 conserved" evidence="1">
    <location>
        <begin position="25"/>
        <end position="86"/>
    </location>
</feature>
<dbReference type="InterPro" id="IPR052573">
    <property type="entry name" value="DnaJ_C_subfamily_28"/>
</dbReference>
<reference evidence="2 3" key="1">
    <citation type="submission" date="2019-06" db="EMBL/GenBank/DDBJ databases">
        <title>Cerasibacillus sp. nov., isolated from maize field.</title>
        <authorList>
            <person name="Lin S.-Y."/>
            <person name="Tsai C.-F."/>
            <person name="Young C.-C."/>
        </authorList>
    </citation>
    <scope>NUCLEOTIDE SEQUENCE [LARGE SCALE GENOMIC DNA]</scope>
    <source>
        <strain evidence="2 3">CC-CFT480</strain>
    </source>
</reference>
<evidence type="ECO:0000259" key="1">
    <source>
        <dbReference type="Pfam" id="PF09350"/>
    </source>
</evidence>
<name>A0A5C8NTW4_9BACI</name>